<proteinExistence type="predicted"/>
<dbReference type="EMBL" id="CAEZYF010000003">
    <property type="protein sequence ID" value="CAB4709563.1"/>
    <property type="molecule type" value="Genomic_DNA"/>
</dbReference>
<dbReference type="AlphaFoldDB" id="A0A6J6QIX4"/>
<dbReference type="EMBL" id="CAFBMT010000003">
    <property type="protein sequence ID" value="CAB4917212.1"/>
    <property type="molecule type" value="Genomic_DNA"/>
</dbReference>
<evidence type="ECO:0000256" key="1">
    <source>
        <dbReference type="SAM" id="MobiDB-lite"/>
    </source>
</evidence>
<feature type="region of interest" description="Disordered" evidence="1">
    <location>
        <begin position="680"/>
        <end position="719"/>
    </location>
</feature>
<gene>
    <name evidence="3" type="ORF">UFOPK2656_00577</name>
    <name evidence="4" type="ORF">UFOPK3099_00090</name>
    <name evidence="5" type="ORF">UFOPK3651_00615</name>
    <name evidence="6" type="ORF">UFOPK3931_00781</name>
    <name evidence="2" type="ORF">UFOPK4189_00575</name>
</gene>
<dbReference type="EMBL" id="CAFAAV010000003">
    <property type="protein sequence ID" value="CAB4800470.1"/>
    <property type="molecule type" value="Genomic_DNA"/>
</dbReference>
<dbReference type="EMBL" id="CAESGF010000003">
    <property type="protein sequence ID" value="CAB4362793.1"/>
    <property type="molecule type" value="Genomic_DNA"/>
</dbReference>
<protein>
    <submittedName>
        <fullName evidence="3">Unannotated protein</fullName>
    </submittedName>
</protein>
<feature type="compositionally biased region" description="Polar residues" evidence="1">
    <location>
        <begin position="693"/>
        <end position="719"/>
    </location>
</feature>
<name>A0A6J6QIX4_9ZZZZ</name>
<feature type="region of interest" description="Disordered" evidence="1">
    <location>
        <begin position="464"/>
        <end position="487"/>
    </location>
</feature>
<evidence type="ECO:0000313" key="3">
    <source>
        <dbReference type="EMBL" id="CAB4709563.1"/>
    </source>
</evidence>
<reference evidence="3" key="1">
    <citation type="submission" date="2020-05" db="EMBL/GenBank/DDBJ databases">
        <authorList>
            <person name="Chiriac C."/>
            <person name="Salcher M."/>
            <person name="Ghai R."/>
            <person name="Kavagutti S V."/>
        </authorList>
    </citation>
    <scope>NUCLEOTIDE SEQUENCE</scope>
</reference>
<organism evidence="3">
    <name type="scientific">freshwater metagenome</name>
    <dbReference type="NCBI Taxonomy" id="449393"/>
    <lineage>
        <taxon>unclassified sequences</taxon>
        <taxon>metagenomes</taxon>
        <taxon>ecological metagenomes</taxon>
    </lineage>
</organism>
<evidence type="ECO:0000313" key="4">
    <source>
        <dbReference type="EMBL" id="CAB4800470.1"/>
    </source>
</evidence>
<evidence type="ECO:0000313" key="5">
    <source>
        <dbReference type="EMBL" id="CAB4917212.1"/>
    </source>
</evidence>
<sequence>MIHARMLGSRSTRSAHRRAAAVFALALGWMAVAPIAHTSAVGPARPTWASDSPLQLISQVFDLDPAGTFSAVVGVPTEIDAATVVRATLVVTAYNRVSTPAAVSAALEGELPRAIDSVDLAVVGLGQPAAGRLEFAVPLESVTRTTAALQFPRPGLYPVVVELTVDGNVLADLLTFVHMLPSSTATNDAALPVAIAMATRSPVVLDDNTDVVIDPETTAEFTQLADLLESTPLPVTLRIPPALLTAVAANGNDGAALALRLSTALADRTLISAPSVPLDPSAAAADSQQSLYTQWLRDGEDVLTGVAGVPPVRTVVLGDQPISTTGGALERDLGARLMVLPPDRYDALTGGAGALTDPSQLVQVAVGPNITLPATVVDRVVAEELASTSAEPALIAIYTVTHLLAVRQQIVDGGGDPSRHGVTIATTDLGLPDTATFAALAGLLDTTHGLQPVTLDELGVHTATQSDKGGPVTVSLPDSITGSISTRTSTMSSLQREANSTGGMLADGAGRTADWNRVIGLLPTSAITDAQVDMLSASLRADFASIRNAVEMPTGFSFNLTSRSGMVRVKVLNDSNSPLSVQIRISSPKLVPQAPQVVTLEPGEYNEIKLRIVARSNGDIPATLEIFTPDGNIRLGPAVPLTASVKALSGLGNLVTGALLLVLLTWWARHLRQHRRAQAALRHPVGAGRAPENLTTDSDVTTETPALSPDAQASTLPPS</sequence>
<evidence type="ECO:0000313" key="6">
    <source>
        <dbReference type="EMBL" id="CAB4980618.1"/>
    </source>
</evidence>
<dbReference type="EMBL" id="CAFBOL010000013">
    <property type="protein sequence ID" value="CAB4980618.1"/>
    <property type="molecule type" value="Genomic_DNA"/>
</dbReference>
<accession>A0A6J6QIX4</accession>
<evidence type="ECO:0000313" key="2">
    <source>
        <dbReference type="EMBL" id="CAB4362793.1"/>
    </source>
</evidence>